<dbReference type="EMBL" id="JBHSDT010000002">
    <property type="protein sequence ID" value="MFC4401862.1"/>
    <property type="molecule type" value="Genomic_DNA"/>
</dbReference>
<dbReference type="InterPro" id="IPR006059">
    <property type="entry name" value="SBP"/>
</dbReference>
<feature type="compositionally biased region" description="Polar residues" evidence="1">
    <location>
        <begin position="25"/>
        <end position="41"/>
    </location>
</feature>
<feature type="compositionally biased region" description="Acidic residues" evidence="1">
    <location>
        <begin position="42"/>
        <end position="55"/>
    </location>
</feature>
<feature type="signal peptide" evidence="2">
    <location>
        <begin position="1"/>
        <end position="20"/>
    </location>
</feature>
<feature type="chain" id="PRO_5047303502" evidence="2">
    <location>
        <begin position="21"/>
        <end position="467"/>
    </location>
</feature>
<dbReference type="Proteomes" id="UP001595882">
    <property type="component" value="Unassembled WGS sequence"/>
</dbReference>
<dbReference type="PANTHER" id="PTHR43649">
    <property type="entry name" value="ARABINOSE-BINDING PROTEIN-RELATED"/>
    <property type="match status" value="1"/>
</dbReference>
<feature type="region of interest" description="Disordered" evidence="1">
    <location>
        <begin position="25"/>
        <end position="55"/>
    </location>
</feature>
<dbReference type="PANTHER" id="PTHR43649:SF30">
    <property type="entry name" value="ABC TRANSPORTER SUBSTRATE-BINDING PROTEIN"/>
    <property type="match status" value="1"/>
</dbReference>
<evidence type="ECO:0000256" key="1">
    <source>
        <dbReference type="SAM" id="MobiDB-lite"/>
    </source>
</evidence>
<dbReference type="InterPro" id="IPR050490">
    <property type="entry name" value="Bact_solute-bd_prot1"/>
</dbReference>
<organism evidence="3 4">
    <name type="scientific">Gracilibacillus xinjiangensis</name>
    <dbReference type="NCBI Taxonomy" id="1193282"/>
    <lineage>
        <taxon>Bacteria</taxon>
        <taxon>Bacillati</taxon>
        <taxon>Bacillota</taxon>
        <taxon>Bacilli</taxon>
        <taxon>Bacillales</taxon>
        <taxon>Bacillaceae</taxon>
        <taxon>Gracilibacillus</taxon>
    </lineage>
</organism>
<keyword evidence="4" id="KW-1185">Reference proteome</keyword>
<dbReference type="PROSITE" id="PS51257">
    <property type="entry name" value="PROKAR_LIPOPROTEIN"/>
    <property type="match status" value="1"/>
</dbReference>
<proteinExistence type="predicted"/>
<comment type="caution">
    <text evidence="3">The sequence shown here is derived from an EMBL/GenBank/DDBJ whole genome shotgun (WGS) entry which is preliminary data.</text>
</comment>
<evidence type="ECO:0000313" key="3">
    <source>
        <dbReference type="EMBL" id="MFC4401862.1"/>
    </source>
</evidence>
<evidence type="ECO:0000313" key="4">
    <source>
        <dbReference type="Proteomes" id="UP001595882"/>
    </source>
</evidence>
<dbReference type="SUPFAM" id="SSF53850">
    <property type="entry name" value="Periplasmic binding protein-like II"/>
    <property type="match status" value="1"/>
</dbReference>
<name>A0ABV8WPR3_9BACI</name>
<dbReference type="RefSeq" id="WP_390248865.1">
    <property type="nucleotide sequence ID" value="NZ_JBHSDT010000002.1"/>
</dbReference>
<accession>A0ABV8WPR3</accession>
<protein>
    <submittedName>
        <fullName evidence="3">ABC transporter substrate-binding protein</fullName>
    </submittedName>
</protein>
<dbReference type="Pfam" id="PF01547">
    <property type="entry name" value="SBP_bac_1"/>
    <property type="match status" value="1"/>
</dbReference>
<reference evidence="4" key="1">
    <citation type="journal article" date="2019" name="Int. J. Syst. Evol. Microbiol.">
        <title>The Global Catalogue of Microorganisms (GCM) 10K type strain sequencing project: providing services to taxonomists for standard genome sequencing and annotation.</title>
        <authorList>
            <consortium name="The Broad Institute Genomics Platform"/>
            <consortium name="The Broad Institute Genome Sequencing Center for Infectious Disease"/>
            <person name="Wu L."/>
            <person name="Ma J."/>
        </authorList>
    </citation>
    <scope>NUCLEOTIDE SEQUENCE [LARGE SCALE GENOMIC DNA]</scope>
    <source>
        <strain evidence="4">CCUG 37865</strain>
    </source>
</reference>
<keyword evidence="2" id="KW-0732">Signal</keyword>
<gene>
    <name evidence="3" type="ORF">ACFOY7_01965</name>
</gene>
<dbReference type="Gene3D" id="3.40.190.10">
    <property type="entry name" value="Periplasmic binding protein-like II"/>
    <property type="match status" value="1"/>
</dbReference>
<sequence>MKKRLLFTLLSLFFLIGLLAACNSGGSEETNTGTENSPDLNENSEETAGEPTDSEEEVTIKFHTHGNEASYNWSETLAAFEEEYPNIKVDLVILSEKGDTNEALQKLDLAASSGEQLDVLMFSDPASYAERVDLGMVAPIDEFIEAEGYDVSEEYKVNTILNDQYYALPGKFNPWYVLVNKDHLDEAGLEMPADWTWDDFADYAKQLTTDEHYGTFFHGPQNGGWMEYMKLALASEAEDTEFIKEDGTSNFEHELFQKTLELRWQMEKEDQSATPYTDIMSQKLHYRNQFFNQDASLVLIGSWMNTELGGTEEFPLEFNVGIAPYPKNDTNDEGGYTPVTTDYMAVAANSHNKDAAYTFIRWYTTEGQVAQGKNIPSWNGVGEDELEKIVDTILSDTVSPDKVDKEALITVLKNAKSSKLIPPVSYQTEIYQVVNDEYEKLIYEEQTIDETIEAIHTQTEEIIANNQ</sequence>
<evidence type="ECO:0000256" key="2">
    <source>
        <dbReference type="SAM" id="SignalP"/>
    </source>
</evidence>